<dbReference type="PANTHER" id="PTHR11911">
    <property type="entry name" value="INOSINE-5-MONOPHOSPHATE DEHYDROGENASE RELATED"/>
    <property type="match status" value="1"/>
</dbReference>
<dbReference type="GO" id="GO:0003938">
    <property type="term" value="F:IMP dehydrogenase activity"/>
    <property type="evidence" value="ECO:0007669"/>
    <property type="project" value="UniProtKB-EC"/>
</dbReference>
<organism evidence="11 12">
    <name type="scientific">Weissella diestrammenae</name>
    <dbReference type="NCBI Taxonomy" id="1162633"/>
    <lineage>
        <taxon>Bacteria</taxon>
        <taxon>Bacillati</taxon>
        <taxon>Bacillota</taxon>
        <taxon>Bacilli</taxon>
        <taxon>Lactobacillales</taxon>
        <taxon>Lactobacillaceae</taxon>
        <taxon>Weissella</taxon>
    </lineage>
</organism>
<accession>A0A7G9T4T7</accession>
<evidence type="ECO:0000256" key="3">
    <source>
        <dbReference type="ARBA" id="ARBA00022749"/>
    </source>
</evidence>
<reference evidence="11 12" key="1">
    <citation type="submission" date="2020-08" db="EMBL/GenBank/DDBJ databases">
        <title>Genome sequence of Weissella diestrammenae KACC 16890T.</title>
        <authorList>
            <person name="Hyun D.-W."/>
            <person name="Bae J.-W."/>
        </authorList>
    </citation>
    <scope>NUCLEOTIDE SEQUENCE [LARGE SCALE GENOMIC DNA]</scope>
    <source>
        <strain evidence="11 12">KACC 16890</strain>
    </source>
</reference>
<dbReference type="PROSITE" id="PS00487">
    <property type="entry name" value="IMP_DH_GMP_RED"/>
    <property type="match status" value="1"/>
</dbReference>
<evidence type="ECO:0000256" key="9">
    <source>
        <dbReference type="ARBA" id="ARBA00048028"/>
    </source>
</evidence>
<evidence type="ECO:0000256" key="4">
    <source>
        <dbReference type="ARBA" id="ARBA00022755"/>
    </source>
</evidence>
<evidence type="ECO:0000256" key="6">
    <source>
        <dbReference type="ARBA" id="ARBA00022958"/>
    </source>
</evidence>
<comment type="similarity">
    <text evidence="2">Belongs to the IMPDH/GMPR family.</text>
</comment>
<dbReference type="Gene3D" id="3.20.20.70">
    <property type="entry name" value="Aldolase class I"/>
    <property type="match status" value="2"/>
</dbReference>
<sequence>MVLNGVTQGGFANKVVQLGLTFDDVLMVPAASAVLPNSVSLQTNLTPTLRLNIPVLSSAMDTVTESRLAIRLAQLGGMGVIHKNMLIEQQAAEVKRVKAAPVDLGLNPAAATDNEGRLLVAGAVGVTSDTINRVEALYQAGVDAIVLDSAHGHSEGVLKKVREVRTTFPQINIIAGNVATGAGTQALYDAGADVVKVGIGPGSICTTRVVAGVGVPQITAILEASAVAAQNGKSIIADGGMKYSGDIVKAIAAGGNAVMLGSMLAGTDETPGDVIEDEKNGNKYKSYRGMGSIAAMENGSKDRYFQGEINEANKMVPEGIEARTAYKGTLADVIFQIIGGLRSGMGYTGAGSINDLIEKGQFVQITGAGLIESHPHDVEITAKAPNY</sequence>
<proteinExistence type="inferred from homology"/>
<dbReference type="KEGG" id="wdi:H9L19_06990"/>
<dbReference type="InterPro" id="IPR013785">
    <property type="entry name" value="Aldolase_TIM"/>
</dbReference>
<evidence type="ECO:0000256" key="5">
    <source>
        <dbReference type="ARBA" id="ARBA00022857"/>
    </source>
</evidence>
<keyword evidence="5" id="KW-0521">NADP</keyword>
<evidence type="ECO:0000313" key="12">
    <source>
        <dbReference type="Proteomes" id="UP000515800"/>
    </source>
</evidence>
<evidence type="ECO:0000259" key="10">
    <source>
        <dbReference type="Pfam" id="PF00478"/>
    </source>
</evidence>
<name>A0A7G9T4T7_9LACO</name>
<evidence type="ECO:0000256" key="8">
    <source>
        <dbReference type="ARBA" id="ARBA00023027"/>
    </source>
</evidence>
<protein>
    <submittedName>
        <fullName evidence="11">IMP dehydrogenase</fullName>
    </submittedName>
</protein>
<dbReference type="RefSeq" id="WP_187528947.1">
    <property type="nucleotide sequence ID" value="NZ_CP060724.1"/>
</dbReference>
<dbReference type="AlphaFoldDB" id="A0A7G9T4T7"/>
<dbReference type="CDD" id="cd00381">
    <property type="entry name" value="IMPDH"/>
    <property type="match status" value="1"/>
</dbReference>
<keyword evidence="4" id="KW-0658">Purine biosynthesis</keyword>
<comment type="catalytic activity">
    <reaction evidence="9">
        <text>IMP + NAD(+) + H2O = XMP + NADH + H(+)</text>
        <dbReference type="Rhea" id="RHEA:11708"/>
        <dbReference type="ChEBI" id="CHEBI:15377"/>
        <dbReference type="ChEBI" id="CHEBI:15378"/>
        <dbReference type="ChEBI" id="CHEBI:57464"/>
        <dbReference type="ChEBI" id="CHEBI:57540"/>
        <dbReference type="ChEBI" id="CHEBI:57945"/>
        <dbReference type="ChEBI" id="CHEBI:58053"/>
        <dbReference type="EC" id="1.1.1.205"/>
    </reaction>
</comment>
<evidence type="ECO:0000313" key="11">
    <source>
        <dbReference type="EMBL" id="QNN75112.1"/>
    </source>
</evidence>
<keyword evidence="7" id="KW-0560">Oxidoreductase</keyword>
<dbReference type="InterPro" id="IPR005990">
    <property type="entry name" value="IMP_DH"/>
</dbReference>
<dbReference type="FunFam" id="3.20.20.70:FF:000424">
    <property type="entry name" value="Inosine-5'-monophosphate dehydrogenase 2"/>
    <property type="match status" value="1"/>
</dbReference>
<dbReference type="SUPFAM" id="SSF51412">
    <property type="entry name" value="Inosine monophosphate dehydrogenase (IMPDH)"/>
    <property type="match status" value="1"/>
</dbReference>
<comment type="cofactor">
    <cofactor evidence="1">
        <name>K(+)</name>
        <dbReference type="ChEBI" id="CHEBI:29103"/>
    </cofactor>
</comment>
<keyword evidence="8" id="KW-0520">NAD</keyword>
<evidence type="ECO:0000256" key="7">
    <source>
        <dbReference type="ARBA" id="ARBA00023002"/>
    </source>
</evidence>
<keyword evidence="6" id="KW-0630">Potassium</keyword>
<dbReference type="InterPro" id="IPR001093">
    <property type="entry name" value="IMP_DH_GMPRt"/>
</dbReference>
<feature type="domain" description="IMP dehydrogenase/GMP reductase" evidence="10">
    <location>
        <begin position="19"/>
        <end position="376"/>
    </location>
</feature>
<evidence type="ECO:0000256" key="2">
    <source>
        <dbReference type="ARBA" id="ARBA00005502"/>
    </source>
</evidence>
<dbReference type="EMBL" id="CP060724">
    <property type="protein sequence ID" value="QNN75112.1"/>
    <property type="molecule type" value="Genomic_DNA"/>
</dbReference>
<dbReference type="GO" id="GO:0006183">
    <property type="term" value="P:GTP biosynthetic process"/>
    <property type="evidence" value="ECO:0007669"/>
    <property type="project" value="TreeGrafter"/>
</dbReference>
<dbReference type="PANTHER" id="PTHR11911:SF111">
    <property type="entry name" value="INOSINE-5'-MONOPHOSPHATE DEHYDROGENASE"/>
    <property type="match status" value="1"/>
</dbReference>
<dbReference type="Proteomes" id="UP000515800">
    <property type="component" value="Chromosome"/>
</dbReference>
<dbReference type="InterPro" id="IPR015875">
    <property type="entry name" value="IMP_DH/GMP_Rdtase_CS"/>
</dbReference>
<gene>
    <name evidence="11" type="ORF">H9L19_06990</name>
</gene>
<keyword evidence="3" id="KW-0332">GMP biosynthesis</keyword>
<dbReference type="GO" id="GO:0006177">
    <property type="term" value="P:GMP biosynthetic process"/>
    <property type="evidence" value="ECO:0007669"/>
    <property type="project" value="UniProtKB-KW"/>
</dbReference>
<evidence type="ECO:0000256" key="1">
    <source>
        <dbReference type="ARBA" id="ARBA00001958"/>
    </source>
</evidence>
<keyword evidence="12" id="KW-1185">Reference proteome</keyword>
<dbReference type="SMART" id="SM01240">
    <property type="entry name" value="IMPDH"/>
    <property type="match status" value="1"/>
</dbReference>
<dbReference type="Pfam" id="PF00478">
    <property type="entry name" value="IMPDH"/>
    <property type="match status" value="1"/>
</dbReference>